<dbReference type="EMBL" id="BART01015647">
    <property type="protein sequence ID" value="GAG87186.1"/>
    <property type="molecule type" value="Genomic_DNA"/>
</dbReference>
<gene>
    <name evidence="1" type="ORF">S01H4_30330</name>
</gene>
<protein>
    <recommendedName>
        <fullName evidence="2">Polymerase nucleotidyl transferase domain-containing protein</fullName>
    </recommendedName>
</protein>
<accession>X1CSE2</accession>
<organism evidence="1">
    <name type="scientific">marine sediment metagenome</name>
    <dbReference type="NCBI Taxonomy" id="412755"/>
    <lineage>
        <taxon>unclassified sequences</taxon>
        <taxon>metagenomes</taxon>
        <taxon>ecological metagenomes</taxon>
    </lineage>
</organism>
<name>X1CSE2_9ZZZZ</name>
<evidence type="ECO:0008006" key="2">
    <source>
        <dbReference type="Google" id="ProtNLM"/>
    </source>
</evidence>
<proteinExistence type="predicted"/>
<sequence length="267" mass="31332">MSISKSNVYKNTDVSQYKFFDEPVMCTLEDYEVAMSEFVRHISKDTGIVSIYQIGNVGVYGISDLDFVVVVNKKIKFNQDYFSIKNFSEKTKYVLFHEQYFSNEDAIKNIYQVAPIFNLTHVYGEKFKINILEGEELKYNTLILLNDICIVSLCYEYLNYLKSKNLDVRLLLARLNSLKYPIQMMSSLLGKSLPEFDSFVSNFKEFCANWFDFDKMERRKKLICYLCEANSISQKLVKLIQEYNYIENIFKYSHSNNCNGYFDGEGN</sequence>
<reference evidence="1" key="1">
    <citation type="journal article" date="2014" name="Front. Microbiol.">
        <title>High frequency of phylogenetically diverse reductive dehalogenase-homologous genes in deep subseafloor sedimentary metagenomes.</title>
        <authorList>
            <person name="Kawai M."/>
            <person name="Futagami T."/>
            <person name="Toyoda A."/>
            <person name="Takaki Y."/>
            <person name="Nishi S."/>
            <person name="Hori S."/>
            <person name="Arai W."/>
            <person name="Tsubouchi T."/>
            <person name="Morono Y."/>
            <person name="Uchiyama I."/>
            <person name="Ito T."/>
            <person name="Fujiyama A."/>
            <person name="Inagaki F."/>
            <person name="Takami H."/>
        </authorList>
    </citation>
    <scope>NUCLEOTIDE SEQUENCE</scope>
    <source>
        <strain evidence="1">Expedition CK06-06</strain>
    </source>
</reference>
<dbReference type="AlphaFoldDB" id="X1CSE2"/>
<evidence type="ECO:0000313" key="1">
    <source>
        <dbReference type="EMBL" id="GAG87186.1"/>
    </source>
</evidence>
<comment type="caution">
    <text evidence="1">The sequence shown here is derived from an EMBL/GenBank/DDBJ whole genome shotgun (WGS) entry which is preliminary data.</text>
</comment>